<comment type="caution">
    <text evidence="2">The sequence shown here is derived from an EMBL/GenBank/DDBJ whole genome shotgun (WGS) entry which is preliminary data.</text>
</comment>
<sequence>MTPVLYEPTDGAIITSVQATHFQKMISVGDCVVRLNDCEIKNSQDIYKCLEKINPKKNNLEFQNLEDYEIETKFSTKSNLNSQKMQRLNGEGARDGINNADDNADDDLINTNNKKTIISKQQKMEEIKRGAGGDDFLIITLDSGKQLKVYVNSEMFLKVLSFGNIIPRWKFARRFKILYKLPKKIYFVLSFSLSIIINILVITATPGVLSECETILKIIVENNNMSNSKKKYLKILVRILKTYGSFLLLCRLLLILYFSTRDIQMLQ</sequence>
<organism evidence="2 3">
    <name type="scientific">Anaeramoeba flamelloides</name>
    <dbReference type="NCBI Taxonomy" id="1746091"/>
    <lineage>
        <taxon>Eukaryota</taxon>
        <taxon>Metamonada</taxon>
        <taxon>Anaeramoebidae</taxon>
        <taxon>Anaeramoeba</taxon>
    </lineage>
</organism>
<evidence type="ECO:0000313" key="3">
    <source>
        <dbReference type="Proteomes" id="UP001146793"/>
    </source>
</evidence>
<feature type="transmembrane region" description="Helical" evidence="1">
    <location>
        <begin position="235"/>
        <end position="258"/>
    </location>
</feature>
<evidence type="ECO:0000313" key="2">
    <source>
        <dbReference type="EMBL" id="KAJ3452741.1"/>
    </source>
</evidence>
<gene>
    <name evidence="2" type="ORF">M0812_04516</name>
</gene>
<feature type="transmembrane region" description="Helical" evidence="1">
    <location>
        <begin position="185"/>
        <end position="204"/>
    </location>
</feature>
<dbReference type="AlphaFoldDB" id="A0AAV8AI67"/>
<proteinExistence type="predicted"/>
<dbReference type="GO" id="GO:0006508">
    <property type="term" value="P:proteolysis"/>
    <property type="evidence" value="ECO:0007669"/>
    <property type="project" value="UniProtKB-KW"/>
</dbReference>
<keyword evidence="1" id="KW-0472">Membrane</keyword>
<keyword evidence="1" id="KW-1133">Transmembrane helix</keyword>
<keyword evidence="2" id="KW-0378">Hydrolase</keyword>
<keyword evidence="2" id="KW-0645">Protease</keyword>
<dbReference type="Proteomes" id="UP001146793">
    <property type="component" value="Unassembled WGS sequence"/>
</dbReference>
<evidence type="ECO:0000256" key="1">
    <source>
        <dbReference type="SAM" id="Phobius"/>
    </source>
</evidence>
<keyword evidence="1" id="KW-0812">Transmembrane</keyword>
<name>A0AAV8AI67_9EUKA</name>
<protein>
    <submittedName>
        <fullName evidence="2">Protease m50 membrane-bound transcription factor site 2 protease</fullName>
    </submittedName>
</protein>
<reference evidence="2" key="1">
    <citation type="submission" date="2022-08" db="EMBL/GenBank/DDBJ databases">
        <title>Novel sulphate-reducing endosymbionts in the free-living metamonad Anaeramoeba.</title>
        <authorList>
            <person name="Jerlstrom-Hultqvist J."/>
            <person name="Cepicka I."/>
            <person name="Gallot-Lavallee L."/>
            <person name="Salas-Leiva D."/>
            <person name="Curtis B.A."/>
            <person name="Zahonova K."/>
            <person name="Pipaliya S."/>
            <person name="Dacks J."/>
            <person name="Roger A.J."/>
        </authorList>
    </citation>
    <scope>NUCLEOTIDE SEQUENCE</scope>
    <source>
        <strain evidence="2">Busselton2</strain>
    </source>
</reference>
<dbReference type="EMBL" id="JANTQA010000008">
    <property type="protein sequence ID" value="KAJ3452741.1"/>
    <property type="molecule type" value="Genomic_DNA"/>
</dbReference>
<dbReference type="GO" id="GO:0008233">
    <property type="term" value="F:peptidase activity"/>
    <property type="evidence" value="ECO:0007669"/>
    <property type="project" value="UniProtKB-KW"/>
</dbReference>
<accession>A0AAV8AI67</accession>